<evidence type="ECO:0000256" key="2">
    <source>
        <dbReference type="ARBA" id="ARBA00022448"/>
    </source>
</evidence>
<evidence type="ECO:0000256" key="1">
    <source>
        <dbReference type="ARBA" id="ARBA00004651"/>
    </source>
</evidence>
<evidence type="ECO:0000256" key="9">
    <source>
        <dbReference type="SAM" id="Phobius"/>
    </source>
</evidence>
<keyword evidence="2" id="KW-0813">Transport</keyword>
<evidence type="ECO:0000256" key="6">
    <source>
        <dbReference type="ARBA" id="ARBA00023065"/>
    </source>
</evidence>
<keyword evidence="6" id="KW-0406">Ion transport</keyword>
<dbReference type="Pfam" id="PF25539">
    <property type="entry name" value="Bestrophin_2"/>
    <property type="match status" value="1"/>
</dbReference>
<dbReference type="PANTHER" id="PTHR33281">
    <property type="entry name" value="UPF0187 PROTEIN YNEE"/>
    <property type="match status" value="1"/>
</dbReference>
<protein>
    <submittedName>
        <fullName evidence="10">Uncharacterized protein</fullName>
    </submittedName>
</protein>
<feature type="transmembrane region" description="Helical" evidence="9">
    <location>
        <begin position="159"/>
        <end position="181"/>
    </location>
</feature>
<dbReference type="PANTHER" id="PTHR33281:SF19">
    <property type="entry name" value="VOLTAGE-DEPENDENT ANION CHANNEL-FORMING PROTEIN YNEE"/>
    <property type="match status" value="1"/>
</dbReference>
<gene>
    <name evidence="10" type="ORF">CTEN210_04605</name>
</gene>
<comment type="subcellular location">
    <subcellularLocation>
        <location evidence="1">Cell membrane</location>
        <topology evidence="1">Multi-pass membrane protein</topology>
    </subcellularLocation>
</comment>
<evidence type="ECO:0000256" key="3">
    <source>
        <dbReference type="ARBA" id="ARBA00022475"/>
    </source>
</evidence>
<dbReference type="AlphaFoldDB" id="A0AAD3CLY7"/>
<keyword evidence="3" id="KW-1003">Cell membrane</keyword>
<evidence type="ECO:0000256" key="7">
    <source>
        <dbReference type="ARBA" id="ARBA00023136"/>
    </source>
</evidence>
<feature type="region of interest" description="Disordered" evidence="8">
    <location>
        <begin position="30"/>
        <end position="52"/>
    </location>
</feature>
<evidence type="ECO:0000256" key="4">
    <source>
        <dbReference type="ARBA" id="ARBA00022692"/>
    </source>
</evidence>
<evidence type="ECO:0000313" key="11">
    <source>
        <dbReference type="Proteomes" id="UP001054902"/>
    </source>
</evidence>
<feature type="region of interest" description="Disordered" evidence="8">
    <location>
        <begin position="442"/>
        <end position="483"/>
    </location>
</feature>
<accession>A0AAD3CLY7</accession>
<reference evidence="10 11" key="1">
    <citation type="journal article" date="2021" name="Sci. Rep.">
        <title>The genome of the diatom Chaetoceros tenuissimus carries an ancient integrated fragment of an extant virus.</title>
        <authorList>
            <person name="Hongo Y."/>
            <person name="Kimura K."/>
            <person name="Takaki Y."/>
            <person name="Yoshida Y."/>
            <person name="Baba S."/>
            <person name="Kobayashi G."/>
            <person name="Nagasaki K."/>
            <person name="Hano T."/>
            <person name="Tomaru Y."/>
        </authorList>
    </citation>
    <scope>NUCLEOTIDE SEQUENCE [LARGE SCALE GENOMIC DNA]</scope>
    <source>
        <strain evidence="10 11">NIES-3715</strain>
    </source>
</reference>
<organism evidence="10 11">
    <name type="scientific">Chaetoceros tenuissimus</name>
    <dbReference type="NCBI Taxonomy" id="426638"/>
    <lineage>
        <taxon>Eukaryota</taxon>
        <taxon>Sar</taxon>
        <taxon>Stramenopiles</taxon>
        <taxon>Ochrophyta</taxon>
        <taxon>Bacillariophyta</taxon>
        <taxon>Coscinodiscophyceae</taxon>
        <taxon>Chaetocerotophycidae</taxon>
        <taxon>Chaetocerotales</taxon>
        <taxon>Chaetocerotaceae</taxon>
        <taxon>Chaetoceros</taxon>
    </lineage>
</organism>
<dbReference type="EMBL" id="BLLK01000027">
    <property type="protein sequence ID" value="GFH48129.1"/>
    <property type="molecule type" value="Genomic_DNA"/>
</dbReference>
<proteinExistence type="predicted"/>
<evidence type="ECO:0000256" key="8">
    <source>
        <dbReference type="SAM" id="MobiDB-lite"/>
    </source>
</evidence>
<feature type="compositionally biased region" description="Polar residues" evidence="8">
    <location>
        <begin position="442"/>
        <end position="476"/>
    </location>
</feature>
<dbReference type="Proteomes" id="UP001054902">
    <property type="component" value="Unassembled WGS sequence"/>
</dbReference>
<keyword evidence="7 9" id="KW-0472">Membrane</keyword>
<keyword evidence="4 9" id="KW-0812">Transmembrane</keyword>
<evidence type="ECO:0000313" key="10">
    <source>
        <dbReference type="EMBL" id="GFH48129.1"/>
    </source>
</evidence>
<evidence type="ECO:0000256" key="5">
    <source>
        <dbReference type="ARBA" id="ARBA00022989"/>
    </source>
</evidence>
<dbReference type="GO" id="GO:0005254">
    <property type="term" value="F:chloride channel activity"/>
    <property type="evidence" value="ECO:0007669"/>
    <property type="project" value="InterPro"/>
</dbReference>
<feature type="transmembrane region" description="Helical" evidence="9">
    <location>
        <begin position="119"/>
        <end position="139"/>
    </location>
</feature>
<keyword evidence="5 9" id="KW-1133">Transmembrane helix</keyword>
<dbReference type="GO" id="GO:0005886">
    <property type="term" value="C:plasma membrane"/>
    <property type="evidence" value="ECO:0007669"/>
    <property type="project" value="UniProtKB-SubCell"/>
</dbReference>
<keyword evidence="11" id="KW-1185">Reference proteome</keyword>
<sequence length="483" mass="55707">MTETPDKGTNIEEEEDVDILPPLSADFEYMRSPNVDRGPKGPTKAASFLQSESKRRLSQDSLCSYEMQDVLNMVGVEAKRAANQREELRKKSAIIRYEPTDSWFSTPMRAWHVDHNRKIVFIFLLFNTVVVLLARFTNFCGVVQEDVPEHPNRFCNEDSWIFMEDHVLSAISFGLFLLMAFRANNAYDRFWEARTAWTSIGGTSRDITSQICYQMKISNEKDKLELGRIVGFIGAIPNLLKLKLRNENNCIPELGEILSTQDIMHIESAKDKPQFCIDVIRYYLTKKVAEGKFTDAQVQSMNQTSFPTIQSFIGTSEKIRNQPLPIIYTMHLRFLIILWLIILPIHWVGIFGWYTIILATLADYAIVGMETMACEIEDPFGYDKADIDLDKICLDIVSRTQEIYKRAVHSDRKYVFEYDQVMRKEFLIRQYSKEEGQCTNTKSTRRLCQSSRERTSSLGSEDVTLQNTKEQSTGSQEHLFGSK</sequence>
<name>A0AAD3CLY7_9STRA</name>
<comment type="caution">
    <text evidence="10">The sequence shown here is derived from an EMBL/GenBank/DDBJ whole genome shotgun (WGS) entry which is preliminary data.</text>
</comment>
<dbReference type="InterPro" id="IPR044669">
    <property type="entry name" value="YneE/VCCN1/2-like"/>
</dbReference>